<dbReference type="Gene3D" id="2.60.40.1120">
    <property type="entry name" value="Carboxypeptidase-like, regulatory domain"/>
    <property type="match status" value="1"/>
</dbReference>
<name>A0A4V2MKK3_9SPHI</name>
<dbReference type="Proteomes" id="UP000291117">
    <property type="component" value="Unassembled WGS sequence"/>
</dbReference>
<dbReference type="GO" id="GO:0015344">
    <property type="term" value="F:siderophore uptake transmembrane transporter activity"/>
    <property type="evidence" value="ECO:0007669"/>
    <property type="project" value="TreeGrafter"/>
</dbReference>
<dbReference type="Pfam" id="PF07715">
    <property type="entry name" value="Plug"/>
    <property type="match status" value="1"/>
</dbReference>
<keyword evidence="5 6" id="KW-0812">Transmembrane</keyword>
<evidence type="ECO:0000256" key="1">
    <source>
        <dbReference type="ARBA" id="ARBA00022448"/>
    </source>
</evidence>
<proteinExistence type="inferred from homology"/>
<keyword evidence="1 5" id="KW-0813">Transport</keyword>
<feature type="domain" description="TonB-dependent receptor plug" evidence="8">
    <location>
        <begin position="227"/>
        <end position="333"/>
    </location>
</feature>
<evidence type="ECO:0000256" key="2">
    <source>
        <dbReference type="ARBA" id="ARBA00022729"/>
    </source>
</evidence>
<dbReference type="Pfam" id="PF07660">
    <property type="entry name" value="STN"/>
    <property type="match status" value="1"/>
</dbReference>
<dbReference type="EMBL" id="SJSM01000002">
    <property type="protein sequence ID" value="TCC98516.1"/>
    <property type="molecule type" value="Genomic_DNA"/>
</dbReference>
<dbReference type="InterPro" id="IPR008969">
    <property type="entry name" value="CarboxyPept-like_regulatory"/>
</dbReference>
<accession>A0A4V2MKK3</accession>
<evidence type="ECO:0000256" key="5">
    <source>
        <dbReference type="PROSITE-ProRule" id="PRU01360"/>
    </source>
</evidence>
<dbReference type="PANTHER" id="PTHR30069">
    <property type="entry name" value="TONB-DEPENDENT OUTER MEMBRANE RECEPTOR"/>
    <property type="match status" value="1"/>
</dbReference>
<feature type="domain" description="Secretin/TonB short N-terminal" evidence="7">
    <location>
        <begin position="69"/>
        <end position="120"/>
    </location>
</feature>
<comment type="subcellular location">
    <subcellularLocation>
        <location evidence="5">Cell outer membrane</location>
        <topology evidence="5">Multi-pass membrane protein</topology>
    </subcellularLocation>
</comment>
<evidence type="ECO:0000256" key="4">
    <source>
        <dbReference type="ARBA" id="ARBA00023237"/>
    </source>
</evidence>
<dbReference type="NCBIfam" id="TIGR04057">
    <property type="entry name" value="SusC_RagA_signa"/>
    <property type="match status" value="1"/>
</dbReference>
<keyword evidence="2" id="KW-0732">Signal</keyword>
<evidence type="ECO:0000259" key="7">
    <source>
        <dbReference type="Pfam" id="PF07660"/>
    </source>
</evidence>
<dbReference type="PROSITE" id="PS52016">
    <property type="entry name" value="TONB_DEPENDENT_REC_3"/>
    <property type="match status" value="1"/>
</dbReference>
<keyword evidence="5" id="KW-1134">Transmembrane beta strand</keyword>
<organism evidence="9 10">
    <name type="scientific">Pedobacter hiemivivus</name>
    <dbReference type="NCBI Taxonomy" id="2530454"/>
    <lineage>
        <taxon>Bacteria</taxon>
        <taxon>Pseudomonadati</taxon>
        <taxon>Bacteroidota</taxon>
        <taxon>Sphingobacteriia</taxon>
        <taxon>Sphingobacteriales</taxon>
        <taxon>Sphingobacteriaceae</taxon>
        <taxon>Pedobacter</taxon>
    </lineage>
</organism>
<dbReference type="SUPFAM" id="SSF56935">
    <property type="entry name" value="Porins"/>
    <property type="match status" value="1"/>
</dbReference>
<reference evidence="9 10" key="1">
    <citation type="submission" date="2019-02" db="EMBL/GenBank/DDBJ databases">
        <title>Pedobacter sp. RP-3-8 sp. nov., isolated from Arctic soil.</title>
        <authorList>
            <person name="Dahal R.H."/>
        </authorList>
    </citation>
    <scope>NUCLEOTIDE SEQUENCE [LARGE SCALE GENOMIC DNA]</scope>
    <source>
        <strain evidence="9 10">RP-3-8</strain>
    </source>
</reference>
<evidence type="ECO:0000256" key="6">
    <source>
        <dbReference type="SAM" id="Phobius"/>
    </source>
</evidence>
<keyword evidence="10" id="KW-1185">Reference proteome</keyword>
<dbReference type="AlphaFoldDB" id="A0A4V2MKK3"/>
<dbReference type="InterPro" id="IPR039426">
    <property type="entry name" value="TonB-dep_rcpt-like"/>
</dbReference>
<dbReference type="OrthoDB" id="1040521at2"/>
<dbReference type="InterPro" id="IPR037066">
    <property type="entry name" value="Plug_dom_sf"/>
</dbReference>
<comment type="caution">
    <text evidence="9">The sequence shown here is derived from an EMBL/GenBank/DDBJ whole genome shotgun (WGS) entry which is preliminary data.</text>
</comment>
<dbReference type="InterPro" id="IPR012910">
    <property type="entry name" value="Plug_dom"/>
</dbReference>
<dbReference type="InterPro" id="IPR023997">
    <property type="entry name" value="TonB-dep_OMP_SusC/RagA_CS"/>
</dbReference>
<keyword evidence="6" id="KW-1133">Transmembrane helix</keyword>
<protein>
    <submittedName>
        <fullName evidence="9">SusC/RagA family TonB-linked outer membrane protein</fullName>
    </submittedName>
</protein>
<dbReference type="GO" id="GO:0044718">
    <property type="term" value="P:siderophore transmembrane transport"/>
    <property type="evidence" value="ECO:0007669"/>
    <property type="project" value="TreeGrafter"/>
</dbReference>
<dbReference type="PANTHER" id="PTHR30069:SF29">
    <property type="entry name" value="HEMOGLOBIN AND HEMOGLOBIN-HAPTOGLOBIN-BINDING PROTEIN 1-RELATED"/>
    <property type="match status" value="1"/>
</dbReference>
<dbReference type="InterPro" id="IPR011662">
    <property type="entry name" value="Secretin/TonB_short_N"/>
</dbReference>
<sequence>MKNYPLKPDALRYFGLPSKILLIMKMVIIILTTCLMQVSAASFAQKLTYSKKGATLAELFSAIKSQTGFNVFYSNEKLNKQQKVDVHFMNADLKQVLDELSDKQDLIYTIDARNITVKPKEPSFLDRLADSWASIDIRGLVRNEKGEALEGISVNVKGTNKGTKTNANGVFFLKGISENATLIFSGVSIETYEVRVNGKNELNVNVTTRRVQLEEVTVSTGYQMISKERSAGSFSKVAGEAIQQKSVSMNVVDRLEGLVPGLAVNYGEGADKFLVRGVTSVDASRRPLYVLDGTPVSYEDLPRVVNPNDVEDVTILKDATAASIWGAQAANGVIVITTKKGKNSGKIKVNYDGFVSFKGMPDYSYQKMMSRNNL</sequence>
<dbReference type="GO" id="GO:0009279">
    <property type="term" value="C:cell outer membrane"/>
    <property type="evidence" value="ECO:0007669"/>
    <property type="project" value="UniProtKB-SubCell"/>
</dbReference>
<keyword evidence="3 5" id="KW-0472">Membrane</keyword>
<dbReference type="Gene3D" id="2.170.130.10">
    <property type="entry name" value="TonB-dependent receptor, plug domain"/>
    <property type="match status" value="1"/>
</dbReference>
<evidence type="ECO:0000256" key="3">
    <source>
        <dbReference type="ARBA" id="ARBA00023136"/>
    </source>
</evidence>
<gene>
    <name evidence="9" type="ORF">EZ444_04325</name>
</gene>
<dbReference type="SUPFAM" id="SSF49464">
    <property type="entry name" value="Carboxypeptidase regulatory domain-like"/>
    <property type="match status" value="1"/>
</dbReference>
<evidence type="ECO:0000313" key="10">
    <source>
        <dbReference type="Proteomes" id="UP000291117"/>
    </source>
</evidence>
<feature type="transmembrane region" description="Helical" evidence="6">
    <location>
        <begin position="20"/>
        <end position="44"/>
    </location>
</feature>
<evidence type="ECO:0000313" key="9">
    <source>
        <dbReference type="EMBL" id="TCC98516.1"/>
    </source>
</evidence>
<evidence type="ECO:0000259" key="8">
    <source>
        <dbReference type="Pfam" id="PF07715"/>
    </source>
</evidence>
<keyword evidence="4 5" id="KW-0998">Cell outer membrane</keyword>
<dbReference type="Pfam" id="PF13715">
    <property type="entry name" value="CarbopepD_reg_2"/>
    <property type="match status" value="1"/>
</dbReference>
<comment type="similarity">
    <text evidence="5">Belongs to the TonB-dependent receptor family.</text>
</comment>